<comment type="caution">
    <text evidence="2">The sequence shown here is derived from an EMBL/GenBank/DDBJ whole genome shotgun (WGS) entry which is preliminary data.</text>
</comment>
<dbReference type="InterPro" id="IPR025558">
    <property type="entry name" value="DUF4283"/>
</dbReference>
<proteinExistence type="predicted"/>
<dbReference type="EMBL" id="PKMF04000350">
    <property type="protein sequence ID" value="KAK7836573.1"/>
    <property type="molecule type" value="Genomic_DNA"/>
</dbReference>
<protein>
    <recommendedName>
        <fullName evidence="1">DUF4283 domain-containing protein</fullName>
    </recommendedName>
</protein>
<gene>
    <name evidence="2" type="ORF">CFP56_022360</name>
</gene>
<evidence type="ECO:0000313" key="3">
    <source>
        <dbReference type="Proteomes" id="UP000237347"/>
    </source>
</evidence>
<evidence type="ECO:0000259" key="1">
    <source>
        <dbReference type="Pfam" id="PF14111"/>
    </source>
</evidence>
<dbReference type="Proteomes" id="UP000237347">
    <property type="component" value="Unassembled WGS sequence"/>
</dbReference>
<feature type="domain" description="DUF4283" evidence="1">
    <location>
        <begin position="42"/>
        <end position="99"/>
    </location>
</feature>
<reference evidence="2 3" key="1">
    <citation type="journal article" date="2018" name="Sci. Data">
        <title>The draft genome sequence of cork oak.</title>
        <authorList>
            <person name="Ramos A.M."/>
            <person name="Usie A."/>
            <person name="Barbosa P."/>
            <person name="Barros P.M."/>
            <person name="Capote T."/>
            <person name="Chaves I."/>
            <person name="Simoes F."/>
            <person name="Abreu I."/>
            <person name="Carrasquinho I."/>
            <person name="Faro C."/>
            <person name="Guimaraes J.B."/>
            <person name="Mendonca D."/>
            <person name="Nobrega F."/>
            <person name="Rodrigues L."/>
            <person name="Saibo N.J.M."/>
            <person name="Varela M.C."/>
            <person name="Egas C."/>
            <person name="Matos J."/>
            <person name="Miguel C.M."/>
            <person name="Oliveira M.M."/>
            <person name="Ricardo C.P."/>
            <person name="Goncalves S."/>
        </authorList>
    </citation>
    <scope>NUCLEOTIDE SEQUENCE [LARGE SCALE GENOMIC DNA]</scope>
    <source>
        <strain evidence="3">cv. HL8</strain>
    </source>
</reference>
<dbReference type="Gramene" id="rna-CFP56_37436">
    <property type="protein sequence ID" value="cds-POE78144.1"/>
    <property type="gene ID" value="gene-CFP56_37436"/>
</dbReference>
<evidence type="ECO:0000313" key="2">
    <source>
        <dbReference type="EMBL" id="KAK7836573.1"/>
    </source>
</evidence>
<sequence length="99" mass="11256">MSQQDDLVEALSAKTNKLKCSRKSVKLKDSERAVEELYSTGLLGKLWVDRTINKNVVKAIILKAWRTSKGVQIVDLKDNMYLFKFASEGDHKRTMELGP</sequence>
<accession>A0AAW0KD46</accession>
<organism evidence="2 3">
    <name type="scientific">Quercus suber</name>
    <name type="common">Cork oak</name>
    <dbReference type="NCBI Taxonomy" id="58331"/>
    <lineage>
        <taxon>Eukaryota</taxon>
        <taxon>Viridiplantae</taxon>
        <taxon>Streptophyta</taxon>
        <taxon>Embryophyta</taxon>
        <taxon>Tracheophyta</taxon>
        <taxon>Spermatophyta</taxon>
        <taxon>Magnoliopsida</taxon>
        <taxon>eudicotyledons</taxon>
        <taxon>Gunneridae</taxon>
        <taxon>Pentapetalae</taxon>
        <taxon>rosids</taxon>
        <taxon>fabids</taxon>
        <taxon>Fagales</taxon>
        <taxon>Fagaceae</taxon>
        <taxon>Quercus</taxon>
    </lineage>
</organism>
<dbReference type="AlphaFoldDB" id="A0AAW0KD46"/>
<name>A0AAW0KD46_QUESU</name>
<dbReference type="Pfam" id="PF14111">
    <property type="entry name" value="DUF4283"/>
    <property type="match status" value="1"/>
</dbReference>
<keyword evidence="3" id="KW-1185">Reference proteome</keyword>